<sequence>MGRKLLYAPDICKVVAIDIAIVICDNRAYSYHTCIDLIIDSLYEVIFVYGIHSLSELFIKHTCRRRL</sequence>
<comment type="caution">
    <text evidence="1">The sequence shown here is derived from an EMBL/GenBank/DDBJ whole genome shotgun (WGS) entry which is preliminary data.</text>
</comment>
<dbReference type="AlphaFoldDB" id="A0A832EQ91"/>
<organism evidence="1">
    <name type="scientific">Ignisphaera aggregans</name>
    <dbReference type="NCBI Taxonomy" id="334771"/>
    <lineage>
        <taxon>Archaea</taxon>
        <taxon>Thermoproteota</taxon>
        <taxon>Thermoprotei</taxon>
        <taxon>Desulfurococcales</taxon>
        <taxon>Desulfurococcaceae</taxon>
        <taxon>Ignisphaera</taxon>
    </lineage>
</organism>
<name>A0A832EQ91_9CREN</name>
<proteinExistence type="predicted"/>
<accession>A0A832EQ91</accession>
<gene>
    <name evidence="1" type="ORF">ENT99_05715</name>
</gene>
<reference evidence="1" key="1">
    <citation type="journal article" date="2020" name="mSystems">
        <title>Genome- and Community-Level Interaction Insights into Carbon Utilization and Element Cycling Functions of Hydrothermarchaeota in Hydrothermal Sediment.</title>
        <authorList>
            <person name="Zhou Z."/>
            <person name="Liu Y."/>
            <person name="Xu W."/>
            <person name="Pan J."/>
            <person name="Luo Z.H."/>
            <person name="Li M."/>
        </authorList>
    </citation>
    <scope>NUCLEOTIDE SEQUENCE</scope>
    <source>
        <strain evidence="1">SpSt-629</strain>
    </source>
</reference>
<dbReference type="EMBL" id="DTAU01000111">
    <property type="protein sequence ID" value="HFQ79179.1"/>
    <property type="molecule type" value="Genomic_DNA"/>
</dbReference>
<evidence type="ECO:0000313" key="1">
    <source>
        <dbReference type="EMBL" id="HFQ79179.1"/>
    </source>
</evidence>
<protein>
    <submittedName>
        <fullName evidence="1">Uncharacterized protein</fullName>
    </submittedName>
</protein>